<proteinExistence type="predicted"/>
<keyword evidence="3" id="KW-1185">Reference proteome</keyword>
<feature type="region of interest" description="Disordered" evidence="1">
    <location>
        <begin position="1"/>
        <end position="241"/>
    </location>
</feature>
<feature type="compositionally biased region" description="Polar residues" evidence="1">
    <location>
        <begin position="130"/>
        <end position="142"/>
    </location>
</feature>
<feature type="compositionally biased region" description="Polar residues" evidence="1">
    <location>
        <begin position="59"/>
        <end position="73"/>
    </location>
</feature>
<gene>
    <name evidence="2" type="ORF">H0H81_003642</name>
</gene>
<dbReference type="EMBL" id="JABCKI010005811">
    <property type="protein sequence ID" value="KAG5637674.1"/>
    <property type="molecule type" value="Genomic_DNA"/>
</dbReference>
<reference evidence="2" key="2">
    <citation type="submission" date="2021-10" db="EMBL/GenBank/DDBJ databases">
        <title>Phylogenomics reveals ancestral predisposition of the termite-cultivated fungus Termitomyces towards a domesticated lifestyle.</title>
        <authorList>
            <person name="Auxier B."/>
            <person name="Grum-Grzhimaylo A."/>
            <person name="Cardenas M.E."/>
            <person name="Lodge J.D."/>
            <person name="Laessoe T."/>
            <person name="Pedersen O."/>
            <person name="Smith M.E."/>
            <person name="Kuyper T.W."/>
            <person name="Franco-Molano E.A."/>
            <person name="Baroni T.J."/>
            <person name="Aanen D.K."/>
        </authorList>
    </citation>
    <scope>NUCLEOTIDE SEQUENCE</scope>
    <source>
        <strain evidence="2">D49</strain>
    </source>
</reference>
<dbReference type="AlphaFoldDB" id="A0A9P7FST7"/>
<comment type="caution">
    <text evidence="2">The sequence shown here is derived from an EMBL/GenBank/DDBJ whole genome shotgun (WGS) entry which is preliminary data.</text>
</comment>
<sequence>MARTSSESRAATIRSDYSDTMGPQIRISHSSDSHSSGSRYAHHDHARLSPSVARHYEQPATQAQYYLTTTRGQPPQAAASEGSGQSPGIAPQSYRYNNSQHAAPYAPQPPHQHPATQYGRPHVAAPQVSGYDNNQGSMSSGGPQAHGYSHPQYGNAYPTQQPSQYMATTGPYSQPYTGAPAAGHFASQGAGSVTSQGHPYYAQPGDSSYHSQQPYHPTAPRHSSGSSQADNVTPFIPPERY</sequence>
<reference evidence="2" key="1">
    <citation type="submission" date="2021-02" db="EMBL/GenBank/DDBJ databases">
        <authorList>
            <person name="Nieuwenhuis M."/>
            <person name="Van De Peppel L.J.J."/>
        </authorList>
    </citation>
    <scope>NUCLEOTIDE SEQUENCE</scope>
    <source>
        <strain evidence="2">D49</strain>
    </source>
</reference>
<dbReference type="Proteomes" id="UP000717328">
    <property type="component" value="Unassembled WGS sequence"/>
</dbReference>
<evidence type="ECO:0000256" key="1">
    <source>
        <dbReference type="SAM" id="MobiDB-lite"/>
    </source>
</evidence>
<feature type="compositionally biased region" description="Polar residues" evidence="1">
    <location>
        <begin position="205"/>
        <end position="231"/>
    </location>
</feature>
<feature type="compositionally biased region" description="Low complexity" evidence="1">
    <location>
        <begin position="28"/>
        <end position="38"/>
    </location>
</feature>
<organism evidence="2 3">
    <name type="scientific">Sphagnurus paluster</name>
    <dbReference type="NCBI Taxonomy" id="117069"/>
    <lineage>
        <taxon>Eukaryota</taxon>
        <taxon>Fungi</taxon>
        <taxon>Dikarya</taxon>
        <taxon>Basidiomycota</taxon>
        <taxon>Agaricomycotina</taxon>
        <taxon>Agaricomycetes</taxon>
        <taxon>Agaricomycetidae</taxon>
        <taxon>Agaricales</taxon>
        <taxon>Tricholomatineae</taxon>
        <taxon>Lyophyllaceae</taxon>
        <taxon>Sphagnurus</taxon>
    </lineage>
</organism>
<name>A0A9P7FST7_9AGAR</name>
<evidence type="ECO:0000313" key="3">
    <source>
        <dbReference type="Proteomes" id="UP000717328"/>
    </source>
</evidence>
<feature type="compositionally biased region" description="Polar residues" evidence="1">
    <location>
        <begin position="157"/>
        <end position="176"/>
    </location>
</feature>
<evidence type="ECO:0000313" key="2">
    <source>
        <dbReference type="EMBL" id="KAG5637674.1"/>
    </source>
</evidence>
<protein>
    <submittedName>
        <fullName evidence="2">Uncharacterized protein</fullName>
    </submittedName>
</protein>
<accession>A0A9P7FST7</accession>